<dbReference type="RefSeq" id="WP_012000320.1">
    <property type="nucleotide sequence ID" value="NZ_JYGM01000010.1"/>
</dbReference>
<dbReference type="PATRIC" id="fig|28037.209.peg.1797"/>
<dbReference type="AlphaFoldDB" id="A0A0F2CUT1"/>
<dbReference type="EMBL" id="JYGM01000010">
    <property type="protein sequence ID" value="KJQ61121.1"/>
    <property type="molecule type" value="Genomic_DNA"/>
</dbReference>
<organism evidence="1 2">
    <name type="scientific">Streptococcus oralis subsp. oralis</name>
    <dbReference type="NCBI Taxonomy" id="1891914"/>
    <lineage>
        <taxon>Bacteria</taxon>
        <taxon>Bacillati</taxon>
        <taxon>Bacillota</taxon>
        <taxon>Bacilli</taxon>
        <taxon>Lactobacillales</taxon>
        <taxon>Streptococcaceae</taxon>
        <taxon>Streptococcus</taxon>
    </lineage>
</organism>
<gene>
    <name evidence="1" type="ORF">TZ87_01828</name>
</gene>
<evidence type="ECO:0000313" key="1">
    <source>
        <dbReference type="EMBL" id="KJQ61121.1"/>
    </source>
</evidence>
<protein>
    <submittedName>
        <fullName evidence="1">Uncharacterized protein</fullName>
    </submittedName>
</protein>
<accession>A0A0F2CUT1</accession>
<dbReference type="Proteomes" id="UP000033657">
    <property type="component" value="Unassembled WGS sequence"/>
</dbReference>
<sequence>MKNQICTHCGADQFVVKKQLKGYAGLVSEEAKFVSGGIALYHEICQNCGTVHRSFVKDVEKL</sequence>
<evidence type="ECO:0000313" key="2">
    <source>
        <dbReference type="Proteomes" id="UP000033657"/>
    </source>
</evidence>
<dbReference type="OrthoDB" id="1822642at2"/>
<proteinExistence type="predicted"/>
<name>A0A0F2CUT1_STROR</name>
<reference evidence="1 2" key="1">
    <citation type="submission" date="2015-02" db="EMBL/GenBank/DDBJ databases">
        <title>Evolution of amylase-binding proteins of oral streptococcal species.</title>
        <authorList>
            <person name="Haase E.M."/>
        </authorList>
    </citation>
    <scope>NUCLEOTIDE SEQUENCE [LARGE SCALE GENOMIC DNA]</scope>
    <source>
        <strain evidence="1 2">COL85/1862</strain>
    </source>
</reference>
<comment type="caution">
    <text evidence="1">The sequence shown here is derived from an EMBL/GenBank/DDBJ whole genome shotgun (WGS) entry which is preliminary data.</text>
</comment>